<keyword evidence="3" id="KW-0804">Transcription</keyword>
<dbReference type="InterPro" id="IPR008920">
    <property type="entry name" value="TF_FadR/GntR_C"/>
</dbReference>
<evidence type="ECO:0000256" key="1">
    <source>
        <dbReference type="ARBA" id="ARBA00023015"/>
    </source>
</evidence>
<evidence type="ECO:0000313" key="5">
    <source>
        <dbReference type="EMBL" id="GAT35174.1"/>
    </source>
</evidence>
<sequence length="203" mass="23105">MRGDYERFHLEDMALHRIVIETPGLAALVRSWNLVSEELDAWILQVKFTNWPSLMALYREHEYLVDAWNSDDDDAAAGATHHHLEAGWYRVAMAQDALPIEGTAVDRAASFLSTHYASSIDVKWMAENICFVSPSHLTRLFRAQFGKAPYAWLRQIRMERAAELIAGCARSVSAVARQVGYRNASHFVRDFRAYHGVTPGKFH</sequence>
<dbReference type="Pfam" id="PF12833">
    <property type="entry name" value="HTH_18"/>
    <property type="match status" value="1"/>
</dbReference>
<evidence type="ECO:0000256" key="2">
    <source>
        <dbReference type="ARBA" id="ARBA00023125"/>
    </source>
</evidence>
<dbReference type="InParanoid" id="A0A146GES7"/>
<dbReference type="Proteomes" id="UP000076023">
    <property type="component" value="Unassembled WGS sequence"/>
</dbReference>
<accession>A0A146GES7</accession>
<dbReference type="PANTHER" id="PTHR46796">
    <property type="entry name" value="HTH-TYPE TRANSCRIPTIONAL ACTIVATOR RHAS-RELATED"/>
    <property type="match status" value="1"/>
</dbReference>
<dbReference type="GO" id="GO:0043565">
    <property type="term" value="F:sequence-specific DNA binding"/>
    <property type="evidence" value="ECO:0007669"/>
    <property type="project" value="InterPro"/>
</dbReference>
<dbReference type="SUPFAM" id="SSF48008">
    <property type="entry name" value="GntR ligand-binding domain-like"/>
    <property type="match status" value="1"/>
</dbReference>
<keyword evidence="6" id="KW-1185">Reference proteome</keyword>
<evidence type="ECO:0000256" key="3">
    <source>
        <dbReference type="ARBA" id="ARBA00023163"/>
    </source>
</evidence>
<dbReference type="STRING" id="690879.TSACC_3238"/>
<dbReference type="PRINTS" id="PR00032">
    <property type="entry name" value="HTHARAC"/>
</dbReference>
<dbReference type="InterPro" id="IPR018062">
    <property type="entry name" value="HTH_AraC-typ_CS"/>
</dbReference>
<dbReference type="SMART" id="SM00342">
    <property type="entry name" value="HTH_ARAC"/>
    <property type="match status" value="1"/>
</dbReference>
<gene>
    <name evidence="5" type="ORF">TSACC_3238</name>
</gene>
<dbReference type="InterPro" id="IPR020449">
    <property type="entry name" value="Tscrpt_reg_AraC-type_HTH"/>
</dbReference>
<evidence type="ECO:0000313" key="6">
    <source>
        <dbReference type="Proteomes" id="UP000076023"/>
    </source>
</evidence>
<dbReference type="GO" id="GO:0003700">
    <property type="term" value="F:DNA-binding transcription factor activity"/>
    <property type="evidence" value="ECO:0007669"/>
    <property type="project" value="InterPro"/>
</dbReference>
<dbReference type="EMBL" id="BDCO01000003">
    <property type="protein sequence ID" value="GAT35174.1"/>
    <property type="molecule type" value="Genomic_DNA"/>
</dbReference>
<organism evidence="5 6">
    <name type="scientific">Terrimicrobium sacchariphilum</name>
    <dbReference type="NCBI Taxonomy" id="690879"/>
    <lineage>
        <taxon>Bacteria</taxon>
        <taxon>Pseudomonadati</taxon>
        <taxon>Verrucomicrobiota</taxon>
        <taxon>Terrimicrobiia</taxon>
        <taxon>Terrimicrobiales</taxon>
        <taxon>Terrimicrobiaceae</taxon>
        <taxon>Terrimicrobium</taxon>
    </lineage>
</organism>
<evidence type="ECO:0000259" key="4">
    <source>
        <dbReference type="PROSITE" id="PS01124"/>
    </source>
</evidence>
<reference evidence="6" key="1">
    <citation type="journal article" date="2017" name="Genome Announc.">
        <title>Draft Genome Sequence of Terrimicrobium sacchariphilum NM-5T, a Facultative Anaerobic Soil Bacterium of the Class Spartobacteria.</title>
        <authorList>
            <person name="Qiu Y.L."/>
            <person name="Tourlousse D.M."/>
            <person name="Matsuura N."/>
            <person name="Ohashi A."/>
            <person name="Sekiguchi Y."/>
        </authorList>
    </citation>
    <scope>NUCLEOTIDE SEQUENCE [LARGE SCALE GENOMIC DNA]</scope>
    <source>
        <strain evidence="6">NM-5</strain>
    </source>
</reference>
<feature type="domain" description="HTH araC/xylS-type" evidence="4">
    <location>
        <begin position="106"/>
        <end position="203"/>
    </location>
</feature>
<dbReference type="InterPro" id="IPR011711">
    <property type="entry name" value="GntR_C"/>
</dbReference>
<dbReference type="InterPro" id="IPR018060">
    <property type="entry name" value="HTH_AraC"/>
</dbReference>
<dbReference type="Pfam" id="PF07729">
    <property type="entry name" value="FCD"/>
    <property type="match status" value="1"/>
</dbReference>
<keyword evidence="1" id="KW-0805">Transcription regulation</keyword>
<dbReference type="PROSITE" id="PS00041">
    <property type="entry name" value="HTH_ARAC_FAMILY_1"/>
    <property type="match status" value="1"/>
</dbReference>
<dbReference type="InterPro" id="IPR009057">
    <property type="entry name" value="Homeodomain-like_sf"/>
</dbReference>
<keyword evidence="2 5" id="KW-0238">DNA-binding</keyword>
<dbReference type="InterPro" id="IPR050204">
    <property type="entry name" value="AraC_XylS_family_regulators"/>
</dbReference>
<comment type="caution">
    <text evidence="5">The sequence shown here is derived from an EMBL/GenBank/DDBJ whole genome shotgun (WGS) entry which is preliminary data.</text>
</comment>
<protein>
    <submittedName>
        <fullName evidence="5">AraC-type DNA-binding protein</fullName>
    </submittedName>
</protein>
<dbReference type="SUPFAM" id="SSF46689">
    <property type="entry name" value="Homeodomain-like"/>
    <property type="match status" value="2"/>
</dbReference>
<dbReference type="Gene3D" id="1.10.10.60">
    <property type="entry name" value="Homeodomain-like"/>
    <property type="match status" value="2"/>
</dbReference>
<name>A0A146GES7_TERSA</name>
<proteinExistence type="predicted"/>
<dbReference type="AlphaFoldDB" id="A0A146GES7"/>
<dbReference type="PROSITE" id="PS01124">
    <property type="entry name" value="HTH_ARAC_FAMILY_2"/>
    <property type="match status" value="1"/>
</dbReference>
<dbReference type="Gene3D" id="1.20.120.530">
    <property type="entry name" value="GntR ligand-binding domain-like"/>
    <property type="match status" value="1"/>
</dbReference>